<evidence type="ECO:0000256" key="1">
    <source>
        <dbReference type="SAM" id="SignalP"/>
    </source>
</evidence>
<reference evidence="2 3" key="1">
    <citation type="submission" date="2019-03" db="EMBL/GenBank/DDBJ databases">
        <title>Genomic Encyclopedia of Type Strains, Phase IV (KMG-IV): sequencing the most valuable type-strain genomes for metagenomic binning, comparative biology and taxonomic classification.</title>
        <authorList>
            <person name="Goeker M."/>
        </authorList>
    </citation>
    <scope>NUCLEOTIDE SEQUENCE [LARGE SCALE GENOMIC DNA]</scope>
    <source>
        <strain evidence="2 3">DSM 100451</strain>
    </source>
</reference>
<evidence type="ECO:0000313" key="3">
    <source>
        <dbReference type="Proteomes" id="UP000295184"/>
    </source>
</evidence>
<organism evidence="2 3">
    <name type="scientific">Allofournierella massiliensis</name>
    <dbReference type="NCBI Taxonomy" id="1650663"/>
    <lineage>
        <taxon>Bacteria</taxon>
        <taxon>Bacillati</taxon>
        <taxon>Bacillota</taxon>
        <taxon>Clostridia</taxon>
        <taxon>Eubacteriales</taxon>
        <taxon>Oscillospiraceae</taxon>
        <taxon>Allofournierella</taxon>
    </lineage>
</organism>
<protein>
    <submittedName>
        <fullName evidence="2">Uncharacterized protein</fullName>
    </submittedName>
</protein>
<dbReference type="GeneID" id="97379808"/>
<dbReference type="RefSeq" id="WP_058964132.1">
    <property type="nucleotide sequence ID" value="NZ_CABKVM010000016.1"/>
</dbReference>
<comment type="caution">
    <text evidence="2">The sequence shown here is derived from an EMBL/GenBank/DDBJ whole genome shotgun (WGS) entry which is preliminary data.</text>
</comment>
<evidence type="ECO:0000313" key="2">
    <source>
        <dbReference type="EMBL" id="TCL61660.1"/>
    </source>
</evidence>
<feature type="chain" id="PRO_5020488360" evidence="1">
    <location>
        <begin position="26"/>
        <end position="152"/>
    </location>
</feature>
<sequence>MNCKKAISVLLAVLLVVCFSVTAFAADDNGRVVSRTVEQYDNGAYAVITVYDNTTARGGTKNGRKDFDYYESGSLAWTFTVHGSFSYNGSSATCTAASYTYNINKSEWYRVKGEAYPSGSAAIAKGVMQKKSTGKRVYPTVTLTCTPNGVLA</sequence>
<keyword evidence="1" id="KW-0732">Signal</keyword>
<dbReference type="Proteomes" id="UP000295184">
    <property type="component" value="Unassembled WGS sequence"/>
</dbReference>
<dbReference type="STRING" id="1650663.GCA_001486665_01718"/>
<dbReference type="OrthoDB" id="2068327at2"/>
<dbReference type="AlphaFoldDB" id="A0A4R1R803"/>
<dbReference type="EMBL" id="SLUM01000001">
    <property type="protein sequence ID" value="TCL61660.1"/>
    <property type="molecule type" value="Genomic_DNA"/>
</dbReference>
<feature type="signal peptide" evidence="1">
    <location>
        <begin position="1"/>
        <end position="25"/>
    </location>
</feature>
<gene>
    <name evidence="2" type="ORF">EDD77_101114</name>
</gene>
<accession>A0A4R1R803</accession>
<name>A0A4R1R803_9FIRM</name>
<proteinExistence type="predicted"/>